<name>A0A1H2ZI64_THIRO</name>
<dbReference type="RefSeq" id="WP_093034373.1">
    <property type="nucleotide sequence ID" value="NZ_FNNZ01000016.1"/>
</dbReference>
<accession>A0A1H2ZI64</accession>
<dbReference type="Proteomes" id="UP000198816">
    <property type="component" value="Unassembled WGS sequence"/>
</dbReference>
<gene>
    <name evidence="3" type="ORF">SAMN05421783_1163</name>
</gene>
<protein>
    <submittedName>
        <fullName evidence="3">Uncharacterized protein</fullName>
    </submittedName>
</protein>
<proteinExistence type="predicted"/>
<evidence type="ECO:0000313" key="4">
    <source>
        <dbReference type="Proteomes" id="UP000198816"/>
    </source>
</evidence>
<dbReference type="STRING" id="1058.SAMN05421783_1163"/>
<feature type="compositionally biased region" description="Basic and acidic residues" evidence="1">
    <location>
        <begin position="179"/>
        <end position="188"/>
    </location>
</feature>
<feature type="region of interest" description="Disordered" evidence="1">
    <location>
        <begin position="165"/>
        <end position="188"/>
    </location>
</feature>
<dbReference type="Gene3D" id="2.160.20.20">
    <property type="match status" value="1"/>
</dbReference>
<feature type="chain" id="PRO_5011484773" evidence="2">
    <location>
        <begin position="28"/>
        <end position="188"/>
    </location>
</feature>
<dbReference type="SUPFAM" id="SSF51126">
    <property type="entry name" value="Pectin lyase-like"/>
    <property type="match status" value="1"/>
</dbReference>
<evidence type="ECO:0000256" key="2">
    <source>
        <dbReference type="SAM" id="SignalP"/>
    </source>
</evidence>
<dbReference type="AlphaFoldDB" id="A0A1H2ZI64"/>
<keyword evidence="2" id="KW-0732">Signal</keyword>
<keyword evidence="4" id="KW-1185">Reference proteome</keyword>
<evidence type="ECO:0000313" key="3">
    <source>
        <dbReference type="EMBL" id="SDX17153.1"/>
    </source>
</evidence>
<evidence type="ECO:0000256" key="1">
    <source>
        <dbReference type="SAM" id="MobiDB-lite"/>
    </source>
</evidence>
<dbReference type="EMBL" id="FNNZ01000016">
    <property type="protein sequence ID" value="SDX17153.1"/>
    <property type="molecule type" value="Genomic_DNA"/>
</dbReference>
<reference evidence="4" key="1">
    <citation type="submission" date="2016-10" db="EMBL/GenBank/DDBJ databases">
        <authorList>
            <person name="Varghese N."/>
            <person name="Submissions S."/>
        </authorList>
    </citation>
    <scope>NUCLEOTIDE SEQUENCE [LARGE SCALE GENOMIC DNA]</scope>
    <source>
        <strain evidence="4">DSM 217</strain>
    </source>
</reference>
<sequence length="188" mass="19782">MRVDTAFRPLATLLALGCIGLAPAAFAGDYPCPPNRGAVTIDGDIVVKGICNLRGTNVKGNVKIYSGGTLTATGVRVDGNIQAENANAVTVRSSYVKGDIQAKYLKGSPSYIENNTVDGNIQLESNRRSIMVRANIVDGDVQAFSNTGGLVIRGNTIDGNLQCKSNRPAPTGGNNRVSGSKEDQCRRL</sequence>
<dbReference type="OrthoDB" id="571373at2"/>
<dbReference type="InterPro" id="IPR011050">
    <property type="entry name" value="Pectin_lyase_fold/virulence"/>
</dbReference>
<organism evidence="3 4">
    <name type="scientific">Thiocapsa roseopersicina</name>
    <dbReference type="NCBI Taxonomy" id="1058"/>
    <lineage>
        <taxon>Bacteria</taxon>
        <taxon>Pseudomonadati</taxon>
        <taxon>Pseudomonadota</taxon>
        <taxon>Gammaproteobacteria</taxon>
        <taxon>Chromatiales</taxon>
        <taxon>Chromatiaceae</taxon>
        <taxon>Thiocapsa</taxon>
    </lineage>
</organism>
<dbReference type="InterPro" id="IPR012332">
    <property type="entry name" value="Autotransporter_pectin_lyase_C"/>
</dbReference>
<feature type="signal peptide" evidence="2">
    <location>
        <begin position="1"/>
        <end position="27"/>
    </location>
</feature>